<sequence length="92" mass="9516">MYITDALTNSSTASHHSVPVGLPSTSAPTATATTAVTNNGGRRLEPGEIPVTKSSVNKTLNSMNKSMLDAAMLQLLATQMMTQQAAVAKLNG</sequence>
<dbReference type="AlphaFoldDB" id="A0A3P7KNL8"/>
<protein>
    <submittedName>
        <fullName evidence="2">Uncharacterized protein</fullName>
    </submittedName>
</protein>
<feature type="region of interest" description="Disordered" evidence="1">
    <location>
        <begin position="1"/>
        <end position="32"/>
    </location>
</feature>
<gene>
    <name evidence="2" type="ORF">SVUK_LOCUS4446</name>
</gene>
<reference evidence="2 3" key="1">
    <citation type="submission" date="2018-11" db="EMBL/GenBank/DDBJ databases">
        <authorList>
            <consortium name="Pathogen Informatics"/>
        </authorList>
    </citation>
    <scope>NUCLEOTIDE SEQUENCE [LARGE SCALE GENOMIC DNA]</scope>
</reference>
<keyword evidence="3" id="KW-1185">Reference proteome</keyword>
<evidence type="ECO:0000313" key="3">
    <source>
        <dbReference type="Proteomes" id="UP000270094"/>
    </source>
</evidence>
<dbReference type="OrthoDB" id="5873964at2759"/>
<feature type="compositionally biased region" description="Polar residues" evidence="1">
    <location>
        <begin position="1"/>
        <end position="15"/>
    </location>
</feature>
<accession>A0A3P7KNL8</accession>
<feature type="compositionally biased region" description="Low complexity" evidence="1">
    <location>
        <begin position="23"/>
        <end position="32"/>
    </location>
</feature>
<dbReference type="EMBL" id="UYYB01012270">
    <property type="protein sequence ID" value="VDM69448.1"/>
    <property type="molecule type" value="Genomic_DNA"/>
</dbReference>
<dbReference type="Proteomes" id="UP000270094">
    <property type="component" value="Unassembled WGS sequence"/>
</dbReference>
<evidence type="ECO:0000256" key="1">
    <source>
        <dbReference type="SAM" id="MobiDB-lite"/>
    </source>
</evidence>
<name>A0A3P7KNL8_STRVU</name>
<organism evidence="2 3">
    <name type="scientific">Strongylus vulgaris</name>
    <name type="common">Blood worm</name>
    <dbReference type="NCBI Taxonomy" id="40348"/>
    <lineage>
        <taxon>Eukaryota</taxon>
        <taxon>Metazoa</taxon>
        <taxon>Ecdysozoa</taxon>
        <taxon>Nematoda</taxon>
        <taxon>Chromadorea</taxon>
        <taxon>Rhabditida</taxon>
        <taxon>Rhabditina</taxon>
        <taxon>Rhabditomorpha</taxon>
        <taxon>Strongyloidea</taxon>
        <taxon>Strongylidae</taxon>
        <taxon>Strongylus</taxon>
    </lineage>
</organism>
<proteinExistence type="predicted"/>
<evidence type="ECO:0000313" key="2">
    <source>
        <dbReference type="EMBL" id="VDM69448.1"/>
    </source>
</evidence>